<dbReference type="InterPro" id="IPR050182">
    <property type="entry name" value="Cytochrome_P450_fam2"/>
</dbReference>
<dbReference type="KEGG" id="goe:100905449"/>
<dbReference type="PRINTS" id="PR00463">
    <property type="entry name" value="EP450I"/>
</dbReference>
<dbReference type="GO" id="GO:0020037">
    <property type="term" value="F:heme binding"/>
    <property type="evidence" value="ECO:0007669"/>
    <property type="project" value="InterPro"/>
</dbReference>
<dbReference type="Proteomes" id="UP000694867">
    <property type="component" value="Unplaced"/>
</dbReference>
<evidence type="ECO:0000256" key="4">
    <source>
        <dbReference type="ARBA" id="ARBA00023033"/>
    </source>
</evidence>
<evidence type="ECO:0000256" key="3">
    <source>
        <dbReference type="ARBA" id="ARBA00023004"/>
    </source>
</evidence>
<feature type="transmembrane region" description="Helical" evidence="7">
    <location>
        <begin position="55"/>
        <end position="76"/>
    </location>
</feature>
<keyword evidence="4 6" id="KW-0503">Monooxygenase</keyword>
<dbReference type="PROSITE" id="PS00086">
    <property type="entry name" value="CYTOCHROME_P450"/>
    <property type="match status" value="1"/>
</dbReference>
<keyword evidence="3 5" id="KW-0408">Iron</keyword>
<accession>A0AAJ6QYM2</accession>
<dbReference type="RefSeq" id="XP_003748194.2">
    <property type="nucleotide sequence ID" value="XM_003748146.2"/>
</dbReference>
<keyword evidence="7" id="KW-1133">Transmembrane helix</keyword>
<comment type="similarity">
    <text evidence="1 6">Belongs to the cytochrome P450 family.</text>
</comment>
<dbReference type="PRINTS" id="PR00385">
    <property type="entry name" value="P450"/>
</dbReference>
<evidence type="ECO:0000256" key="1">
    <source>
        <dbReference type="ARBA" id="ARBA00010617"/>
    </source>
</evidence>
<dbReference type="InterPro" id="IPR002401">
    <property type="entry name" value="Cyt_P450_E_grp-I"/>
</dbReference>
<dbReference type="GO" id="GO:0005506">
    <property type="term" value="F:iron ion binding"/>
    <property type="evidence" value="ECO:0007669"/>
    <property type="project" value="InterPro"/>
</dbReference>
<keyword evidence="8" id="KW-1185">Reference proteome</keyword>
<sequence>MALNWACSGEYRDTLDGYSMAARGGLSFASTRNSEHHILAFQFSRDAFDVLVERLAAEMGFLFYAACLILLDYLYFKAKYTRSNGPPVWYGLPIVGIAPLFCLPKFLFTPIFNWYLRYMPDVIVTRFFQPYVFVKNSALIDVQSSEYCNSRPALAMGELIGYLTTGRPSWFIFDQNRKHVDWRSVRKTNVMALNVLPKQEKFERIAEVADSLLETIEDLNGRLYDCECDIAIAKLQETRNLHFGGTAGVRITRRIVAEIDKLMLIIPYFFLLISLVPLKVFLSIEYYLPKAWRPSLLKKVYFNFTKRILEEKVGGADEPRDFVEAVLRLKSPDAALDFIRQTTLFNMVASTHTTRHVTMAALSYISLHKRVQEKIQAELDRVVGSAPLTLEHLGELHYMKAAIHEACRMSPPLPTIMRWSSNPVQIGNVTVEANMRIVLFTISETVDPGNFESPQKFIPERYLNDKGIFEPSKNFTIFSRGKRMCPGQDIANMSTQVYCSKILQRFDIVPKSYELEVPGFSGTLIPDSPKIPVRFLLRKGAPARRLSVQASEMPVVSEKAPGGGSIQTASPMSLLFAFIGDLGGKHPRPA</sequence>
<evidence type="ECO:0000313" key="8">
    <source>
        <dbReference type="Proteomes" id="UP000694867"/>
    </source>
</evidence>
<dbReference type="Gene3D" id="1.10.630.10">
    <property type="entry name" value="Cytochrome P450"/>
    <property type="match status" value="1"/>
</dbReference>
<evidence type="ECO:0000256" key="6">
    <source>
        <dbReference type="RuleBase" id="RU000461"/>
    </source>
</evidence>
<feature type="binding site" description="axial binding residue" evidence="5">
    <location>
        <position position="485"/>
    </location>
    <ligand>
        <name>heme</name>
        <dbReference type="ChEBI" id="CHEBI:30413"/>
    </ligand>
    <ligandPart>
        <name>Fe</name>
        <dbReference type="ChEBI" id="CHEBI:18248"/>
    </ligandPart>
</feature>
<dbReference type="PANTHER" id="PTHR24300">
    <property type="entry name" value="CYTOCHROME P450 508A4-RELATED"/>
    <property type="match status" value="1"/>
</dbReference>
<feature type="transmembrane region" description="Helical" evidence="7">
    <location>
        <begin position="88"/>
        <end position="108"/>
    </location>
</feature>
<dbReference type="GO" id="GO:0004497">
    <property type="term" value="F:monooxygenase activity"/>
    <property type="evidence" value="ECO:0007669"/>
    <property type="project" value="UniProtKB-KW"/>
</dbReference>
<feature type="transmembrane region" description="Helical" evidence="7">
    <location>
        <begin position="262"/>
        <end position="288"/>
    </location>
</feature>
<evidence type="ECO:0000256" key="7">
    <source>
        <dbReference type="SAM" id="Phobius"/>
    </source>
</evidence>
<dbReference type="GO" id="GO:0016705">
    <property type="term" value="F:oxidoreductase activity, acting on paired donors, with incorporation or reduction of molecular oxygen"/>
    <property type="evidence" value="ECO:0007669"/>
    <property type="project" value="InterPro"/>
</dbReference>
<gene>
    <name evidence="9" type="primary">LOC100905449</name>
</gene>
<dbReference type="Pfam" id="PF00067">
    <property type="entry name" value="p450"/>
    <property type="match status" value="1"/>
</dbReference>
<evidence type="ECO:0000313" key="9">
    <source>
        <dbReference type="RefSeq" id="XP_003748194.2"/>
    </source>
</evidence>
<proteinExistence type="inferred from homology"/>
<dbReference type="InterPro" id="IPR001128">
    <property type="entry name" value="Cyt_P450"/>
</dbReference>
<dbReference type="AlphaFoldDB" id="A0AAJ6QYM2"/>
<dbReference type="GeneID" id="100905449"/>
<comment type="cofactor">
    <cofactor evidence="5">
        <name>heme</name>
        <dbReference type="ChEBI" id="CHEBI:30413"/>
    </cofactor>
</comment>
<dbReference type="InterPro" id="IPR036396">
    <property type="entry name" value="Cyt_P450_sf"/>
</dbReference>
<organism evidence="8 9">
    <name type="scientific">Galendromus occidentalis</name>
    <name type="common">western predatory mite</name>
    <dbReference type="NCBI Taxonomy" id="34638"/>
    <lineage>
        <taxon>Eukaryota</taxon>
        <taxon>Metazoa</taxon>
        <taxon>Ecdysozoa</taxon>
        <taxon>Arthropoda</taxon>
        <taxon>Chelicerata</taxon>
        <taxon>Arachnida</taxon>
        <taxon>Acari</taxon>
        <taxon>Parasitiformes</taxon>
        <taxon>Mesostigmata</taxon>
        <taxon>Gamasina</taxon>
        <taxon>Phytoseioidea</taxon>
        <taxon>Phytoseiidae</taxon>
        <taxon>Typhlodrominae</taxon>
        <taxon>Galendromus</taxon>
    </lineage>
</organism>
<protein>
    <submittedName>
        <fullName evidence="9">Cytochrome P450 2J6</fullName>
    </submittedName>
</protein>
<name>A0AAJ6QYM2_9ACAR</name>
<evidence type="ECO:0000256" key="5">
    <source>
        <dbReference type="PIRSR" id="PIRSR602401-1"/>
    </source>
</evidence>
<dbReference type="InterPro" id="IPR017972">
    <property type="entry name" value="Cyt_P450_CS"/>
</dbReference>
<evidence type="ECO:0000256" key="2">
    <source>
        <dbReference type="ARBA" id="ARBA00022723"/>
    </source>
</evidence>
<keyword evidence="7" id="KW-0812">Transmembrane</keyword>
<dbReference type="SUPFAM" id="SSF48264">
    <property type="entry name" value="Cytochrome P450"/>
    <property type="match status" value="1"/>
</dbReference>
<keyword evidence="6" id="KW-0560">Oxidoreductase</keyword>
<reference evidence="9" key="1">
    <citation type="submission" date="2025-08" db="UniProtKB">
        <authorList>
            <consortium name="RefSeq"/>
        </authorList>
    </citation>
    <scope>IDENTIFICATION</scope>
</reference>
<keyword evidence="2 5" id="KW-0479">Metal-binding</keyword>
<keyword evidence="5 6" id="KW-0349">Heme</keyword>
<keyword evidence="7" id="KW-0472">Membrane</keyword>